<keyword evidence="6 9" id="KW-0472">Membrane</keyword>
<name>A0A813WV71_9BILA</name>
<proteinExistence type="predicted"/>
<feature type="transmembrane region" description="Helical" evidence="9">
    <location>
        <begin position="241"/>
        <end position="265"/>
    </location>
</feature>
<evidence type="ECO:0000259" key="10">
    <source>
        <dbReference type="PROSITE" id="PS50262"/>
    </source>
</evidence>
<dbReference type="EMBL" id="CAJNOG010000056">
    <property type="protein sequence ID" value="CAF0859135.1"/>
    <property type="molecule type" value="Genomic_DNA"/>
</dbReference>
<gene>
    <name evidence="11" type="ORF">JYZ213_LOCUS8331</name>
</gene>
<evidence type="ECO:0000256" key="6">
    <source>
        <dbReference type="ARBA" id="ARBA00023136"/>
    </source>
</evidence>
<evidence type="ECO:0000256" key="2">
    <source>
        <dbReference type="ARBA" id="ARBA00022475"/>
    </source>
</evidence>
<keyword evidence="5" id="KW-0297">G-protein coupled receptor</keyword>
<dbReference type="Proteomes" id="UP000663845">
    <property type="component" value="Unassembled WGS sequence"/>
</dbReference>
<keyword evidence="3 9" id="KW-0812">Transmembrane</keyword>
<dbReference type="GO" id="GO:0004930">
    <property type="term" value="F:G protein-coupled receptor activity"/>
    <property type="evidence" value="ECO:0007669"/>
    <property type="project" value="UniProtKB-KW"/>
</dbReference>
<feature type="transmembrane region" description="Helical" evidence="9">
    <location>
        <begin position="95"/>
        <end position="116"/>
    </location>
</feature>
<feature type="transmembrane region" description="Helical" evidence="9">
    <location>
        <begin position="23"/>
        <end position="44"/>
    </location>
</feature>
<organism evidence="11 12">
    <name type="scientific">Adineta steineri</name>
    <dbReference type="NCBI Taxonomy" id="433720"/>
    <lineage>
        <taxon>Eukaryota</taxon>
        <taxon>Metazoa</taxon>
        <taxon>Spiralia</taxon>
        <taxon>Gnathifera</taxon>
        <taxon>Rotifera</taxon>
        <taxon>Eurotatoria</taxon>
        <taxon>Bdelloidea</taxon>
        <taxon>Adinetida</taxon>
        <taxon>Adinetidae</taxon>
        <taxon>Adineta</taxon>
    </lineage>
</organism>
<evidence type="ECO:0000256" key="5">
    <source>
        <dbReference type="ARBA" id="ARBA00023040"/>
    </source>
</evidence>
<dbReference type="PANTHER" id="PTHR24229:SF40">
    <property type="entry name" value="ALLATOSTATIN C RECEPTOR 1-RELATED"/>
    <property type="match status" value="1"/>
</dbReference>
<feature type="domain" description="G-protein coupled receptors family 1 profile" evidence="10">
    <location>
        <begin position="35"/>
        <end position="304"/>
    </location>
</feature>
<evidence type="ECO:0000313" key="12">
    <source>
        <dbReference type="Proteomes" id="UP000663845"/>
    </source>
</evidence>
<keyword evidence="4 9" id="KW-1133">Transmembrane helix</keyword>
<keyword evidence="2" id="KW-1003">Cell membrane</keyword>
<comment type="subcellular location">
    <subcellularLocation>
        <location evidence="1">Cell membrane</location>
        <topology evidence="1">Multi-pass membrane protein</topology>
    </subcellularLocation>
</comment>
<accession>A0A813WV71</accession>
<dbReference type="GO" id="GO:0005886">
    <property type="term" value="C:plasma membrane"/>
    <property type="evidence" value="ECO:0007669"/>
    <property type="project" value="UniProtKB-SubCell"/>
</dbReference>
<dbReference type="GO" id="GO:0043005">
    <property type="term" value="C:neuron projection"/>
    <property type="evidence" value="ECO:0007669"/>
    <property type="project" value="TreeGrafter"/>
</dbReference>
<dbReference type="PANTHER" id="PTHR24229">
    <property type="entry name" value="NEUROPEPTIDES RECEPTOR"/>
    <property type="match status" value="1"/>
</dbReference>
<dbReference type="GO" id="GO:0007218">
    <property type="term" value="P:neuropeptide signaling pathway"/>
    <property type="evidence" value="ECO:0007669"/>
    <property type="project" value="TreeGrafter"/>
</dbReference>
<dbReference type="GO" id="GO:0042923">
    <property type="term" value="F:neuropeptide binding"/>
    <property type="evidence" value="ECO:0007669"/>
    <property type="project" value="TreeGrafter"/>
</dbReference>
<comment type="caution">
    <text evidence="11">The sequence shown here is derived from an EMBL/GenBank/DDBJ whole genome shotgun (WGS) entry which is preliminary data.</text>
</comment>
<dbReference type="InterPro" id="IPR017452">
    <property type="entry name" value="GPCR_Rhodpsn_7TM"/>
</dbReference>
<sequence length="322" mass="36835">MSSPSPSASSILVSQILTYSCRFAGPILLFIGTIGCSLNLTVFCQKTLRRSPCANYFIAYNIANILYIYCGLLFLTISLGYQIDRTTSSLVLCRLHLYTALLFHSLSQFYLILASVDRVLITSHHALTRRRSTHRLAFICIALGTIFLIIFHSHALIFPNIIQIIPHVFICNFEQSWEGAFINYYTIFKETLLLSLMIILGLKSIHNIRNIQHSRVAPEESTRATIVDRNIHSTSSKDRQLVLILIGDITMYALFSFIFAIYLIYMQITTNVVKTSDRTQIENNLRNVCLFLLNIPCCISFYLNFIISKSFRSEVKKIFVRN</sequence>
<feature type="transmembrane region" description="Helical" evidence="9">
    <location>
        <begin position="56"/>
        <end position="83"/>
    </location>
</feature>
<feature type="transmembrane region" description="Helical" evidence="9">
    <location>
        <begin position="136"/>
        <end position="162"/>
    </location>
</feature>
<dbReference type="SUPFAM" id="SSF81321">
    <property type="entry name" value="Family A G protein-coupled receptor-like"/>
    <property type="match status" value="1"/>
</dbReference>
<evidence type="ECO:0000256" key="1">
    <source>
        <dbReference type="ARBA" id="ARBA00004651"/>
    </source>
</evidence>
<dbReference type="AlphaFoldDB" id="A0A813WV71"/>
<evidence type="ECO:0000256" key="4">
    <source>
        <dbReference type="ARBA" id="ARBA00022989"/>
    </source>
</evidence>
<keyword evidence="7" id="KW-0675">Receptor</keyword>
<evidence type="ECO:0000256" key="7">
    <source>
        <dbReference type="ARBA" id="ARBA00023170"/>
    </source>
</evidence>
<reference evidence="11" key="1">
    <citation type="submission" date="2021-02" db="EMBL/GenBank/DDBJ databases">
        <authorList>
            <person name="Nowell W R."/>
        </authorList>
    </citation>
    <scope>NUCLEOTIDE SEQUENCE</scope>
</reference>
<evidence type="ECO:0000313" key="11">
    <source>
        <dbReference type="EMBL" id="CAF0859135.1"/>
    </source>
</evidence>
<evidence type="ECO:0000256" key="9">
    <source>
        <dbReference type="SAM" id="Phobius"/>
    </source>
</evidence>
<feature type="transmembrane region" description="Helical" evidence="9">
    <location>
        <begin position="285"/>
        <end position="307"/>
    </location>
</feature>
<evidence type="ECO:0000256" key="3">
    <source>
        <dbReference type="ARBA" id="ARBA00022692"/>
    </source>
</evidence>
<evidence type="ECO:0000256" key="8">
    <source>
        <dbReference type="ARBA" id="ARBA00023224"/>
    </source>
</evidence>
<protein>
    <recommendedName>
        <fullName evidence="10">G-protein coupled receptors family 1 profile domain-containing protein</fullName>
    </recommendedName>
</protein>
<keyword evidence="8" id="KW-0807">Transducer</keyword>
<feature type="transmembrane region" description="Helical" evidence="9">
    <location>
        <begin position="182"/>
        <end position="202"/>
    </location>
</feature>
<dbReference type="PROSITE" id="PS50262">
    <property type="entry name" value="G_PROTEIN_RECEP_F1_2"/>
    <property type="match status" value="1"/>
</dbReference>
<dbReference type="Gene3D" id="1.20.1070.10">
    <property type="entry name" value="Rhodopsin 7-helix transmembrane proteins"/>
    <property type="match status" value="1"/>
</dbReference>